<dbReference type="InterPro" id="IPR013783">
    <property type="entry name" value="Ig-like_fold"/>
</dbReference>
<evidence type="ECO:0000313" key="3">
    <source>
        <dbReference type="EMBL" id="MBL6447331.1"/>
    </source>
</evidence>
<evidence type="ECO:0000256" key="1">
    <source>
        <dbReference type="SAM" id="SignalP"/>
    </source>
</evidence>
<dbReference type="Pfam" id="PF12388">
    <property type="entry name" value="Peptidase_M57"/>
    <property type="match status" value="1"/>
</dbReference>
<dbReference type="Proteomes" id="UP000614216">
    <property type="component" value="Unassembled WGS sequence"/>
</dbReference>
<dbReference type="SUPFAM" id="SSF55486">
    <property type="entry name" value="Metalloproteases ('zincins'), catalytic domain"/>
    <property type="match status" value="1"/>
</dbReference>
<dbReference type="Gene3D" id="3.40.390.10">
    <property type="entry name" value="Collagenase (Catalytic Domain)"/>
    <property type="match status" value="1"/>
</dbReference>
<dbReference type="GO" id="GO:0008237">
    <property type="term" value="F:metallopeptidase activity"/>
    <property type="evidence" value="ECO:0007669"/>
    <property type="project" value="InterPro"/>
</dbReference>
<dbReference type="Pfam" id="PF19190">
    <property type="entry name" value="BACON_2"/>
    <property type="match status" value="1"/>
</dbReference>
<dbReference type="Gene3D" id="2.60.40.10">
    <property type="entry name" value="Immunoglobulins"/>
    <property type="match status" value="1"/>
</dbReference>
<dbReference type="EMBL" id="JAEUGD010000042">
    <property type="protein sequence ID" value="MBL6447331.1"/>
    <property type="molecule type" value="Genomic_DNA"/>
</dbReference>
<feature type="domain" description="BACON" evidence="2">
    <location>
        <begin position="296"/>
        <end position="380"/>
    </location>
</feature>
<dbReference type="InterPro" id="IPR024361">
    <property type="entry name" value="BACON"/>
</dbReference>
<dbReference type="InterPro" id="IPR024653">
    <property type="entry name" value="Peptidase_M10/M27/M57"/>
</dbReference>
<feature type="chain" id="PRO_5038038343" evidence="1">
    <location>
        <begin position="22"/>
        <end position="391"/>
    </location>
</feature>
<evidence type="ECO:0000313" key="4">
    <source>
        <dbReference type="Proteomes" id="UP000614216"/>
    </source>
</evidence>
<dbReference type="CDD" id="cd14948">
    <property type="entry name" value="BACON"/>
    <property type="match status" value="1"/>
</dbReference>
<dbReference type="RefSeq" id="WP_202856844.1">
    <property type="nucleotide sequence ID" value="NZ_JAEUGD010000042.1"/>
</dbReference>
<feature type="signal peptide" evidence="1">
    <location>
        <begin position="1"/>
        <end position="21"/>
    </location>
</feature>
<dbReference type="AlphaFoldDB" id="A0A937KBS6"/>
<proteinExistence type="predicted"/>
<dbReference type="InterPro" id="IPR024079">
    <property type="entry name" value="MetalloPept_cat_dom_sf"/>
</dbReference>
<comment type="caution">
    <text evidence="3">The sequence shown here is derived from an EMBL/GenBank/DDBJ whole genome shotgun (WGS) entry which is preliminary data.</text>
</comment>
<keyword evidence="1" id="KW-0732">Signal</keyword>
<accession>A0A937KBS6</accession>
<name>A0A937KBS6_9BACT</name>
<sequence length="391" mass="41564">MKKIRISLLGIVAFLAFMVFSCSEEPNVDPVQEPQVDEQTLSQFSKLGFDVSDIRFETFNNVVTGESEQVYVLENDIKISPKLLEEMLHNEGNGPKTEQYRTTNQVSSPKTIKVLGYYASGTNSSYLDATMRSALQMAVDNYNNLNLGLTFTLAFGTNSSNYDIVVTRVSGSGGGRAGFPSGGNPYKWVEIQSGTSNYGLNVVEHVMTHEIGHCVGLRHTDYFNRSISCGSGGNEGSAGVGAIHIPGTPSTTNVDMNSIMLACFNGSENGEFSNYDATALTTLYPGSTNPPGDPTLSVSPTSVSFGYTSGSRTITVSANVSWTVTDNASWISVSPSSGSNSGSFTISVAPYNMVCEPSRRGTVTVNGGAAGTKTISVSQSSRPLKPGEQCP</sequence>
<dbReference type="PROSITE" id="PS51257">
    <property type="entry name" value="PROKAR_LIPOPROTEIN"/>
    <property type="match status" value="1"/>
</dbReference>
<organism evidence="3 4">
    <name type="scientific">Fulvivirga marina</name>
    <dbReference type="NCBI Taxonomy" id="2494733"/>
    <lineage>
        <taxon>Bacteria</taxon>
        <taxon>Pseudomonadati</taxon>
        <taxon>Bacteroidota</taxon>
        <taxon>Cytophagia</taxon>
        <taxon>Cytophagales</taxon>
        <taxon>Fulvivirgaceae</taxon>
        <taxon>Fulvivirga</taxon>
    </lineage>
</organism>
<reference evidence="3" key="1">
    <citation type="submission" date="2021-01" db="EMBL/GenBank/DDBJ databases">
        <title>Fulvivirga kasyanovii gen. nov., sp nov., a novel member of the phylum Bacteroidetes isolated from seawater in a mussel farm.</title>
        <authorList>
            <person name="Zhao L.-H."/>
            <person name="Wang Z.-J."/>
        </authorList>
    </citation>
    <scope>NUCLEOTIDE SEQUENCE</scope>
    <source>
        <strain evidence="3">29W222</strain>
    </source>
</reference>
<gene>
    <name evidence="3" type="ORF">JMN32_13510</name>
</gene>
<protein>
    <submittedName>
        <fullName evidence="3">Peptidase</fullName>
    </submittedName>
</protein>
<evidence type="ECO:0000259" key="2">
    <source>
        <dbReference type="Pfam" id="PF19190"/>
    </source>
</evidence>
<keyword evidence="4" id="KW-1185">Reference proteome</keyword>